<reference evidence="2" key="1">
    <citation type="submission" date="2016-11" db="UniProtKB">
        <authorList>
            <consortium name="WormBaseParasite"/>
        </authorList>
    </citation>
    <scope>IDENTIFICATION</scope>
    <source>
        <strain evidence="2">KR3021</strain>
    </source>
</reference>
<sequence>MLDSILINLDYIKTFPFYSTLLLDDQKEILRFTGASLSIADNSYYSYVNGYSTITCPDGFQPIRMRHPEQPTKMDIIVSTNLVEMFQRLKPSPEEYCLLKILIFLNLNESKLSPETVLIINCERQKYSSTLLSYLQLQKGPTSGAVRFTEILNAVGTIFQYGDKLKDFQRIELIAARHRAEPAKCTPLPMLKYVMDL</sequence>
<name>A0AC35TGG9_9BILA</name>
<accession>A0AC35TGG9</accession>
<protein>
    <submittedName>
        <fullName evidence="2">NR LBD domain-containing protein</fullName>
    </submittedName>
</protein>
<organism evidence="1 2">
    <name type="scientific">Rhabditophanes sp. KR3021</name>
    <dbReference type="NCBI Taxonomy" id="114890"/>
    <lineage>
        <taxon>Eukaryota</taxon>
        <taxon>Metazoa</taxon>
        <taxon>Ecdysozoa</taxon>
        <taxon>Nematoda</taxon>
        <taxon>Chromadorea</taxon>
        <taxon>Rhabditida</taxon>
        <taxon>Tylenchina</taxon>
        <taxon>Panagrolaimomorpha</taxon>
        <taxon>Strongyloidoidea</taxon>
        <taxon>Alloionematidae</taxon>
        <taxon>Rhabditophanes</taxon>
    </lineage>
</organism>
<evidence type="ECO:0000313" key="2">
    <source>
        <dbReference type="WBParaSite" id="RSKR_0000030900.1"/>
    </source>
</evidence>
<evidence type="ECO:0000313" key="1">
    <source>
        <dbReference type="Proteomes" id="UP000095286"/>
    </source>
</evidence>
<dbReference type="Proteomes" id="UP000095286">
    <property type="component" value="Unplaced"/>
</dbReference>
<dbReference type="WBParaSite" id="RSKR_0000030900.1">
    <property type="protein sequence ID" value="RSKR_0000030900.1"/>
    <property type="gene ID" value="RSKR_0000030900"/>
</dbReference>
<proteinExistence type="predicted"/>